<dbReference type="InterPro" id="IPR003439">
    <property type="entry name" value="ABC_transporter-like_ATP-bd"/>
</dbReference>
<reference evidence="6 7" key="1">
    <citation type="submission" date="2019-03" db="EMBL/GenBank/DDBJ databases">
        <authorList>
            <person name="Kim M.K.M."/>
        </authorList>
    </citation>
    <scope>NUCLEOTIDE SEQUENCE [LARGE SCALE GENOMIC DNA]</scope>
    <source>
        <strain evidence="6 7">17J68-15</strain>
    </source>
</reference>
<dbReference type="Proteomes" id="UP000295164">
    <property type="component" value="Unassembled WGS sequence"/>
</dbReference>
<keyword evidence="3" id="KW-0547">Nucleotide-binding</keyword>
<sequence>MPPIISVTGLSKQYRNLKAVDDLSFTVPESAVYGFLGQNGAGKSTSIRMLLTLVQPTAGRIEIFGKELQQHRHAILAQVGAVIERPDLYKYLSAYDNVRIMARLSGVAPSKEEVLRQLDVVGLRDRAFDKTKTFSQGMKQRLGLACALVHHPRLLILDEPTNGLDPQGIAEVRTLIRHLSREEGKTVLVSSHLLSEVELVADAMLIIDRGRKVAEGRVHDLLNPADMLVELVTNDSAVARQLLAASSWAGALQDGQDRLLLRMARADVPALARDLVALGVPIQALQPRHSLEDYFLSITQNTHVAPRPDRAL</sequence>
<comment type="similarity">
    <text evidence="1">Belongs to the ABC transporter superfamily.</text>
</comment>
<name>A0A4R4E7J8_9BACT</name>
<dbReference type="InterPro" id="IPR017871">
    <property type="entry name" value="ABC_transporter-like_CS"/>
</dbReference>
<dbReference type="GO" id="GO:0005524">
    <property type="term" value="F:ATP binding"/>
    <property type="evidence" value="ECO:0007669"/>
    <property type="project" value="UniProtKB-KW"/>
</dbReference>
<dbReference type="GO" id="GO:0016887">
    <property type="term" value="F:ATP hydrolysis activity"/>
    <property type="evidence" value="ECO:0007669"/>
    <property type="project" value="InterPro"/>
</dbReference>
<keyword evidence="4 6" id="KW-0067">ATP-binding</keyword>
<dbReference type="Pfam" id="PF00005">
    <property type="entry name" value="ABC_tran"/>
    <property type="match status" value="1"/>
</dbReference>
<comment type="caution">
    <text evidence="6">The sequence shown here is derived from an EMBL/GenBank/DDBJ whole genome shotgun (WGS) entry which is preliminary data.</text>
</comment>
<dbReference type="SUPFAM" id="SSF52540">
    <property type="entry name" value="P-loop containing nucleoside triphosphate hydrolases"/>
    <property type="match status" value="1"/>
</dbReference>
<gene>
    <name evidence="6" type="ORF">E0486_00360</name>
</gene>
<proteinExistence type="inferred from homology"/>
<dbReference type="InterPro" id="IPR003593">
    <property type="entry name" value="AAA+_ATPase"/>
</dbReference>
<dbReference type="PROSITE" id="PS50893">
    <property type="entry name" value="ABC_TRANSPORTER_2"/>
    <property type="match status" value="1"/>
</dbReference>
<keyword evidence="7" id="KW-1185">Reference proteome</keyword>
<dbReference type="SMART" id="SM00382">
    <property type="entry name" value="AAA"/>
    <property type="match status" value="1"/>
</dbReference>
<evidence type="ECO:0000256" key="2">
    <source>
        <dbReference type="ARBA" id="ARBA00022448"/>
    </source>
</evidence>
<organism evidence="6 7">
    <name type="scientific">Flaviaesturariibacter aridisoli</name>
    <dbReference type="NCBI Taxonomy" id="2545761"/>
    <lineage>
        <taxon>Bacteria</taxon>
        <taxon>Pseudomonadati</taxon>
        <taxon>Bacteroidota</taxon>
        <taxon>Chitinophagia</taxon>
        <taxon>Chitinophagales</taxon>
        <taxon>Chitinophagaceae</taxon>
        <taxon>Flaviaestuariibacter</taxon>
    </lineage>
</organism>
<keyword evidence="2" id="KW-0813">Transport</keyword>
<feature type="domain" description="ABC transporter" evidence="5">
    <location>
        <begin position="5"/>
        <end position="234"/>
    </location>
</feature>
<accession>A0A4R4E7J8</accession>
<evidence type="ECO:0000256" key="3">
    <source>
        <dbReference type="ARBA" id="ARBA00022741"/>
    </source>
</evidence>
<dbReference type="InterPro" id="IPR027417">
    <property type="entry name" value="P-loop_NTPase"/>
</dbReference>
<dbReference type="RefSeq" id="WP_131850146.1">
    <property type="nucleotide sequence ID" value="NZ_SKFH01000001.1"/>
</dbReference>
<dbReference type="PANTHER" id="PTHR43335:SF4">
    <property type="entry name" value="ABC TRANSPORTER, ATP-BINDING PROTEIN"/>
    <property type="match status" value="1"/>
</dbReference>
<evidence type="ECO:0000259" key="5">
    <source>
        <dbReference type="PROSITE" id="PS50893"/>
    </source>
</evidence>
<evidence type="ECO:0000256" key="4">
    <source>
        <dbReference type="ARBA" id="ARBA00022840"/>
    </source>
</evidence>
<dbReference type="Gene3D" id="3.40.50.300">
    <property type="entry name" value="P-loop containing nucleotide triphosphate hydrolases"/>
    <property type="match status" value="1"/>
</dbReference>
<evidence type="ECO:0000256" key="1">
    <source>
        <dbReference type="ARBA" id="ARBA00005417"/>
    </source>
</evidence>
<dbReference type="AlphaFoldDB" id="A0A4R4E7J8"/>
<dbReference type="PROSITE" id="PS00211">
    <property type="entry name" value="ABC_TRANSPORTER_1"/>
    <property type="match status" value="1"/>
</dbReference>
<evidence type="ECO:0000313" key="6">
    <source>
        <dbReference type="EMBL" id="TCZ74790.1"/>
    </source>
</evidence>
<dbReference type="PANTHER" id="PTHR43335">
    <property type="entry name" value="ABC TRANSPORTER, ATP-BINDING PROTEIN"/>
    <property type="match status" value="1"/>
</dbReference>
<dbReference type="OrthoDB" id="9785229at2"/>
<evidence type="ECO:0000313" key="7">
    <source>
        <dbReference type="Proteomes" id="UP000295164"/>
    </source>
</evidence>
<dbReference type="EMBL" id="SKFH01000001">
    <property type="protein sequence ID" value="TCZ74790.1"/>
    <property type="molecule type" value="Genomic_DNA"/>
</dbReference>
<protein>
    <submittedName>
        <fullName evidence="6">ABC transporter ATP-binding protein</fullName>
    </submittedName>
</protein>